<feature type="chain" id="PRO_5038973196" description="Surface layer protein A domain-containing protein" evidence="1">
    <location>
        <begin position="20"/>
        <end position="174"/>
    </location>
</feature>
<keyword evidence="3" id="KW-1185">Reference proteome</keyword>
<gene>
    <name evidence="2" type="ORF">GCM10007140_05810</name>
</gene>
<dbReference type="EMBL" id="BMFK01000001">
    <property type="protein sequence ID" value="GGE58310.1"/>
    <property type="molecule type" value="Genomic_DNA"/>
</dbReference>
<dbReference type="AlphaFoldDB" id="A0A917AKZ8"/>
<dbReference type="Proteomes" id="UP000605259">
    <property type="component" value="Unassembled WGS sequence"/>
</dbReference>
<proteinExistence type="predicted"/>
<accession>A0A917AKZ8</accession>
<name>A0A917AKZ8_9BACI</name>
<feature type="signal peptide" evidence="1">
    <location>
        <begin position="1"/>
        <end position="19"/>
    </location>
</feature>
<protein>
    <recommendedName>
        <fullName evidence="4">Surface layer protein A domain-containing protein</fullName>
    </recommendedName>
</protein>
<evidence type="ECO:0000313" key="3">
    <source>
        <dbReference type="Proteomes" id="UP000605259"/>
    </source>
</evidence>
<evidence type="ECO:0000313" key="2">
    <source>
        <dbReference type="EMBL" id="GGE58310.1"/>
    </source>
</evidence>
<organism evidence="2 3">
    <name type="scientific">Priestia taiwanensis</name>
    <dbReference type="NCBI Taxonomy" id="1347902"/>
    <lineage>
        <taxon>Bacteria</taxon>
        <taxon>Bacillati</taxon>
        <taxon>Bacillota</taxon>
        <taxon>Bacilli</taxon>
        <taxon>Bacillales</taxon>
        <taxon>Bacillaceae</taxon>
        <taxon>Priestia</taxon>
    </lineage>
</organism>
<evidence type="ECO:0008006" key="4">
    <source>
        <dbReference type="Google" id="ProtNLM"/>
    </source>
</evidence>
<evidence type="ECO:0000256" key="1">
    <source>
        <dbReference type="SAM" id="SignalP"/>
    </source>
</evidence>
<keyword evidence="1" id="KW-0732">Signal</keyword>
<reference evidence="2" key="2">
    <citation type="submission" date="2020-09" db="EMBL/GenBank/DDBJ databases">
        <authorList>
            <person name="Sun Q."/>
            <person name="Zhou Y."/>
        </authorList>
    </citation>
    <scope>NUCLEOTIDE SEQUENCE</scope>
    <source>
        <strain evidence="2">CGMCC 1.12698</strain>
    </source>
</reference>
<comment type="caution">
    <text evidence="2">The sequence shown here is derived from an EMBL/GenBank/DDBJ whole genome shotgun (WGS) entry which is preliminary data.</text>
</comment>
<reference evidence="2" key="1">
    <citation type="journal article" date="2014" name="Int. J. Syst. Evol. Microbiol.">
        <title>Complete genome sequence of Corynebacterium casei LMG S-19264T (=DSM 44701T), isolated from a smear-ripened cheese.</title>
        <authorList>
            <consortium name="US DOE Joint Genome Institute (JGI-PGF)"/>
            <person name="Walter F."/>
            <person name="Albersmeier A."/>
            <person name="Kalinowski J."/>
            <person name="Ruckert C."/>
        </authorList>
    </citation>
    <scope>NUCLEOTIDE SEQUENCE</scope>
    <source>
        <strain evidence="2">CGMCC 1.12698</strain>
    </source>
</reference>
<sequence>MKKLIASFFVFALSLTAIYAPSASAVGDSRADVFETNNILYNKITVTKSLHNDPSSLAVVNYVSPVQNVKVVNAAFLINSYKGHKWVRLPGEELTSNWYEHKLVLQNRAMIDTGFNASNATLKVSDKRNLYHTAVPQSSEGIPGTVSPQTVDVRQAWYEIETWLGRKWIGYQLR</sequence>